<dbReference type="PANTHER" id="PTHR11614">
    <property type="entry name" value="PHOSPHOLIPASE-RELATED"/>
    <property type="match status" value="1"/>
</dbReference>
<dbReference type="OMA" id="HCIINEP"/>
<dbReference type="Pfam" id="PF12146">
    <property type="entry name" value="Hydrolase_4"/>
    <property type="match status" value="1"/>
</dbReference>
<dbReference type="RefSeq" id="XP_005845112.1">
    <property type="nucleotide sequence ID" value="XM_005845050.1"/>
</dbReference>
<feature type="domain" description="Serine aminopeptidase S33" evidence="1">
    <location>
        <begin position="30"/>
        <end position="277"/>
    </location>
</feature>
<keyword evidence="3" id="KW-1185">Reference proteome</keyword>
<dbReference type="GeneID" id="17352520"/>
<dbReference type="eggNOG" id="KOG1455">
    <property type="taxonomic scope" value="Eukaryota"/>
</dbReference>
<dbReference type="ESTHER" id="chlva-e1zmj6">
    <property type="family name" value="Monoglyceridelipase_lysophospholip"/>
</dbReference>
<dbReference type="SUPFAM" id="SSF53474">
    <property type="entry name" value="alpha/beta-Hydrolases"/>
    <property type="match status" value="1"/>
</dbReference>
<reference evidence="2 3" key="1">
    <citation type="journal article" date="2010" name="Plant Cell">
        <title>The Chlorella variabilis NC64A genome reveals adaptation to photosymbiosis, coevolution with viruses, and cryptic sex.</title>
        <authorList>
            <person name="Blanc G."/>
            <person name="Duncan G."/>
            <person name="Agarkova I."/>
            <person name="Borodovsky M."/>
            <person name="Gurnon J."/>
            <person name="Kuo A."/>
            <person name="Lindquist E."/>
            <person name="Lucas S."/>
            <person name="Pangilinan J."/>
            <person name="Polle J."/>
            <person name="Salamov A."/>
            <person name="Terry A."/>
            <person name="Yamada T."/>
            <person name="Dunigan D.D."/>
            <person name="Grigoriev I.V."/>
            <person name="Claverie J.M."/>
            <person name="Van Etten J.L."/>
        </authorList>
    </citation>
    <scope>NUCLEOTIDE SEQUENCE [LARGE SCALE GENOMIC DNA]</scope>
    <source>
        <strain evidence="2 3">NC64A</strain>
    </source>
</reference>
<dbReference type="OrthoDB" id="2498029at2759"/>
<name>E1ZMJ6_CHLVA</name>
<evidence type="ECO:0000313" key="2">
    <source>
        <dbReference type="EMBL" id="EFN53010.1"/>
    </source>
</evidence>
<dbReference type="EMBL" id="GL433853">
    <property type="protein sequence ID" value="EFN53010.1"/>
    <property type="molecule type" value="Genomic_DNA"/>
</dbReference>
<accession>E1ZMJ6</accession>
<evidence type="ECO:0000313" key="3">
    <source>
        <dbReference type="Proteomes" id="UP000008141"/>
    </source>
</evidence>
<proteinExistence type="predicted"/>
<dbReference type="STRING" id="554065.E1ZMJ6"/>
<dbReference type="InterPro" id="IPR051044">
    <property type="entry name" value="MAG_DAG_Lipase"/>
</dbReference>
<dbReference type="InterPro" id="IPR029058">
    <property type="entry name" value="AB_hydrolase_fold"/>
</dbReference>
<gene>
    <name evidence="2" type="ORF">CHLNCDRAFT_137489</name>
</gene>
<dbReference type="KEGG" id="cvr:CHLNCDRAFT_137489"/>
<sequence length="306" mass="32300">MVQFFEGERASARGHKLVSVTYLPDAAAGPPKAVLLFHHGIGEHIGRYKSIFERLAEEGIAVYSGDIVGHGKSDGDRALVESYTDAVDEFLALAKFAGDDVARRYPGAAPPPFFVGGHSLGGLIASLAAHRDQSRWAGLMLCSPALDVEMGPVLKIQAALGGVLAAVVPKARIVPAVDPKDMNPGRKGGADPACVQAYINDPLNTVGNLAARTANEGLKGMRWLRPRWPELKLPLYMHHGEADKCTSPKASQAFYAAVGSSDKTMKLVPGGYHEVLFSPGVSEGLVAGMTEWIKQHLGGGGGAAKM</sequence>
<dbReference type="Gene3D" id="3.40.50.1820">
    <property type="entry name" value="alpha/beta hydrolase"/>
    <property type="match status" value="1"/>
</dbReference>
<dbReference type="InParanoid" id="E1ZMJ6"/>
<evidence type="ECO:0000259" key="1">
    <source>
        <dbReference type="Pfam" id="PF12146"/>
    </source>
</evidence>
<protein>
    <recommendedName>
        <fullName evidence="1">Serine aminopeptidase S33 domain-containing protein</fullName>
    </recommendedName>
</protein>
<dbReference type="AlphaFoldDB" id="E1ZMJ6"/>
<dbReference type="InterPro" id="IPR022742">
    <property type="entry name" value="Hydrolase_4"/>
</dbReference>
<dbReference type="FunCoup" id="E1ZMJ6">
    <property type="interactions" value="398"/>
</dbReference>
<organism evidence="3">
    <name type="scientific">Chlorella variabilis</name>
    <name type="common">Green alga</name>
    <dbReference type="NCBI Taxonomy" id="554065"/>
    <lineage>
        <taxon>Eukaryota</taxon>
        <taxon>Viridiplantae</taxon>
        <taxon>Chlorophyta</taxon>
        <taxon>core chlorophytes</taxon>
        <taxon>Trebouxiophyceae</taxon>
        <taxon>Chlorellales</taxon>
        <taxon>Chlorellaceae</taxon>
        <taxon>Chlorella clade</taxon>
        <taxon>Chlorella</taxon>
    </lineage>
</organism>
<dbReference type="Proteomes" id="UP000008141">
    <property type="component" value="Unassembled WGS sequence"/>
</dbReference>